<gene>
    <name evidence="1" type="ORF">Abiwalacus_22860</name>
</gene>
<protein>
    <submittedName>
        <fullName evidence="1">Uncharacterized protein</fullName>
    </submittedName>
</protein>
<accession>A0ABM7ZJ36</accession>
<name>A0ABM7ZJ36_9BACT</name>
<keyword evidence="2" id="KW-1185">Reference proteome</keyword>
<evidence type="ECO:0000313" key="2">
    <source>
        <dbReference type="Proteomes" id="UP001062263"/>
    </source>
</evidence>
<sequence length="69" mass="7149">MISPQPEAGGPVIPSGCVIAPLSGLRAGQAARRDAGGRPFPGSYRKNGLPRTVKALASQGFFCIIARQE</sequence>
<organism evidence="1 2">
    <name type="scientific">Akkermansia biwaensis</name>
    <dbReference type="NCBI Taxonomy" id="2946555"/>
    <lineage>
        <taxon>Bacteria</taxon>
        <taxon>Pseudomonadati</taxon>
        <taxon>Verrucomicrobiota</taxon>
        <taxon>Verrucomicrobiia</taxon>
        <taxon>Verrucomicrobiales</taxon>
        <taxon>Akkermansiaceae</taxon>
        <taxon>Akkermansia</taxon>
    </lineage>
</organism>
<proteinExistence type="predicted"/>
<reference evidence="1" key="1">
    <citation type="submission" date="2022-06" db="EMBL/GenBank/DDBJ databases">
        <title>Akkermansia biwalacus sp. nov., an anaerobic mucin-degrading bacterium isolated from human intestine.</title>
        <authorList>
            <person name="Kobayashi Y."/>
            <person name="Inoue S."/>
            <person name="Kawahara T."/>
            <person name="Kohda N."/>
        </authorList>
    </citation>
    <scope>NUCLEOTIDE SEQUENCE</scope>
    <source>
        <strain evidence="1">WON2089</strain>
    </source>
</reference>
<dbReference type="Proteomes" id="UP001062263">
    <property type="component" value="Chromosome"/>
</dbReference>
<dbReference type="EMBL" id="AP025943">
    <property type="protein sequence ID" value="BDL44712.1"/>
    <property type="molecule type" value="Genomic_DNA"/>
</dbReference>
<evidence type="ECO:0000313" key="1">
    <source>
        <dbReference type="EMBL" id="BDL44712.1"/>
    </source>
</evidence>